<keyword evidence="3" id="KW-1185">Reference proteome</keyword>
<keyword evidence="2" id="KW-0255">Endonuclease</keyword>
<sequence length="188" mass="21730">MSLLEENQYSYDDYLQKRKETDQILEYINGVVCKSPSPSIKHQAISSYLHGELYIHLKGGSCQVFAAPTDVILKEKENKNDEIKHVVPDLFVTCNVDVFTENEYVGVPEFIIEILSPSNQSHDLVTKLNLYMKYGVKEYWIINPMQNFIMVYTLDDDGKYQLTLISEGEIVESLVIKKFKVNTKDMFN</sequence>
<organism evidence="2 3">
    <name type="scientific">Evansella alkalicola</name>
    <dbReference type="NCBI Taxonomy" id="745819"/>
    <lineage>
        <taxon>Bacteria</taxon>
        <taxon>Bacillati</taxon>
        <taxon>Bacillota</taxon>
        <taxon>Bacilli</taxon>
        <taxon>Bacillales</taxon>
        <taxon>Bacillaceae</taxon>
        <taxon>Evansella</taxon>
    </lineage>
</organism>
<proteinExistence type="predicted"/>
<keyword evidence="2" id="KW-0540">Nuclease</keyword>
<protein>
    <submittedName>
        <fullName evidence="2">Uma2 family endonuclease</fullName>
    </submittedName>
</protein>
<evidence type="ECO:0000259" key="1">
    <source>
        <dbReference type="Pfam" id="PF05685"/>
    </source>
</evidence>
<dbReference type="InterPro" id="IPR008538">
    <property type="entry name" value="Uma2"/>
</dbReference>
<dbReference type="Proteomes" id="UP000790580">
    <property type="component" value="Unassembled WGS sequence"/>
</dbReference>
<dbReference type="InterPro" id="IPR012296">
    <property type="entry name" value="Nuclease_put_TT1808"/>
</dbReference>
<comment type="caution">
    <text evidence="2">The sequence shown here is derived from an EMBL/GenBank/DDBJ whole genome shotgun (WGS) entry which is preliminary data.</text>
</comment>
<keyword evidence="2" id="KW-0378">Hydrolase</keyword>
<dbReference type="GO" id="GO:0004519">
    <property type="term" value="F:endonuclease activity"/>
    <property type="evidence" value="ECO:0007669"/>
    <property type="project" value="UniProtKB-KW"/>
</dbReference>
<accession>A0ABS6JRU9</accession>
<name>A0ABS6JRU9_9BACI</name>
<dbReference type="SUPFAM" id="SSF52980">
    <property type="entry name" value="Restriction endonuclease-like"/>
    <property type="match status" value="1"/>
</dbReference>
<dbReference type="InterPro" id="IPR011335">
    <property type="entry name" value="Restrct_endonuc-II-like"/>
</dbReference>
<dbReference type="Gene3D" id="3.90.1570.10">
    <property type="entry name" value="tt1808, chain A"/>
    <property type="match status" value="1"/>
</dbReference>
<dbReference type="EMBL" id="JAHQCR010000033">
    <property type="protein sequence ID" value="MBU9721279.1"/>
    <property type="molecule type" value="Genomic_DNA"/>
</dbReference>
<dbReference type="PANTHER" id="PTHR36558:SF1">
    <property type="entry name" value="RESTRICTION ENDONUCLEASE DOMAIN-CONTAINING PROTEIN-RELATED"/>
    <property type="match status" value="1"/>
</dbReference>
<gene>
    <name evidence="2" type="ORF">KS407_07425</name>
</gene>
<dbReference type="CDD" id="cd06260">
    <property type="entry name" value="DUF820-like"/>
    <property type="match status" value="1"/>
</dbReference>
<dbReference type="Pfam" id="PF05685">
    <property type="entry name" value="Uma2"/>
    <property type="match status" value="1"/>
</dbReference>
<dbReference type="PANTHER" id="PTHR36558">
    <property type="entry name" value="GLR1098 PROTEIN"/>
    <property type="match status" value="1"/>
</dbReference>
<dbReference type="RefSeq" id="WP_088077686.1">
    <property type="nucleotide sequence ID" value="NZ_JAHQCR010000033.1"/>
</dbReference>
<reference evidence="2 3" key="1">
    <citation type="submission" date="2021-06" db="EMBL/GenBank/DDBJ databases">
        <title>Bacillus sp. RD4P76, an endophyte from a halophyte.</title>
        <authorList>
            <person name="Sun J.-Q."/>
        </authorList>
    </citation>
    <scope>NUCLEOTIDE SEQUENCE [LARGE SCALE GENOMIC DNA]</scope>
    <source>
        <strain evidence="2 3">JCM 17098</strain>
    </source>
</reference>
<feature type="domain" description="Putative restriction endonuclease" evidence="1">
    <location>
        <begin position="12"/>
        <end position="178"/>
    </location>
</feature>
<evidence type="ECO:0000313" key="2">
    <source>
        <dbReference type="EMBL" id="MBU9721279.1"/>
    </source>
</evidence>
<evidence type="ECO:0000313" key="3">
    <source>
        <dbReference type="Proteomes" id="UP000790580"/>
    </source>
</evidence>